<evidence type="ECO:0000313" key="3">
    <source>
        <dbReference type="Proteomes" id="UP000236321"/>
    </source>
</evidence>
<feature type="domain" description="Trypsin-co-occurring" evidence="1">
    <location>
        <begin position="24"/>
        <end position="100"/>
    </location>
</feature>
<dbReference type="AlphaFoldDB" id="A0A2H6BT42"/>
<name>A0A2H6BT42_MICAE</name>
<proteinExistence type="predicted"/>
<reference evidence="3" key="1">
    <citation type="submission" date="2017-12" db="EMBL/GenBank/DDBJ databases">
        <title>Improved Draft Genome Sequence of Microcystis aeruginosa NIES-298, a Microcystin-Producing Cyanobacterium from Lake Kasumigaura, Japan.</title>
        <authorList>
            <person name="Yamaguchi H."/>
            <person name="Suzuki S."/>
            <person name="Kawachi M."/>
        </authorList>
    </citation>
    <scope>NUCLEOTIDE SEQUENCE [LARGE SCALE GENOMIC DNA]</scope>
    <source>
        <strain evidence="3">NIES-298</strain>
    </source>
</reference>
<dbReference type="InterPro" id="IPR045794">
    <property type="entry name" value="Trypco1"/>
</dbReference>
<dbReference type="Pfam" id="PF19493">
    <property type="entry name" value="Trypco1"/>
    <property type="match status" value="1"/>
</dbReference>
<accession>A0A2H6BT42</accession>
<dbReference type="EMBL" id="BEYQ01000007">
    <property type="protein sequence ID" value="GBD53344.1"/>
    <property type="molecule type" value="Genomic_DNA"/>
</dbReference>
<gene>
    <name evidence="2" type="ORF">BGM30_24370</name>
</gene>
<sequence length="101" mass="10984">MPESKSEIISVKVKENVTMLVEARSFGDEREVSDQIFDFQSVADTIEAVTESIAATINKVKPKKATVEFGVEVRVKSGKLTALIVEGEGKGNLKITLEWGG</sequence>
<organism evidence="2 3">
    <name type="scientific">Microcystis aeruginosa NIES-298</name>
    <dbReference type="NCBI Taxonomy" id="449468"/>
    <lineage>
        <taxon>Bacteria</taxon>
        <taxon>Bacillati</taxon>
        <taxon>Cyanobacteriota</taxon>
        <taxon>Cyanophyceae</taxon>
        <taxon>Oscillatoriophycideae</taxon>
        <taxon>Chroococcales</taxon>
        <taxon>Microcystaceae</taxon>
        <taxon>Microcystis</taxon>
    </lineage>
</organism>
<evidence type="ECO:0000259" key="1">
    <source>
        <dbReference type="Pfam" id="PF19493"/>
    </source>
</evidence>
<dbReference type="RefSeq" id="WP_103112378.1">
    <property type="nucleotide sequence ID" value="NZ_BEIU01000001.1"/>
</dbReference>
<dbReference type="Proteomes" id="UP000236321">
    <property type="component" value="Unassembled WGS sequence"/>
</dbReference>
<dbReference type="NCBIfam" id="NF041216">
    <property type="entry name" value="CU044_2847_fam"/>
    <property type="match status" value="1"/>
</dbReference>
<evidence type="ECO:0000313" key="2">
    <source>
        <dbReference type="EMBL" id="GBD53344.1"/>
    </source>
</evidence>
<protein>
    <recommendedName>
        <fullName evidence="1">Trypsin-co-occurring domain-containing protein</fullName>
    </recommendedName>
</protein>
<comment type="caution">
    <text evidence="2">The sequence shown here is derived from an EMBL/GenBank/DDBJ whole genome shotgun (WGS) entry which is preliminary data.</text>
</comment>